<dbReference type="EMBL" id="BQXY01000001">
    <property type="protein sequence ID" value="GKU23256.1"/>
    <property type="molecule type" value="Genomic_DNA"/>
</dbReference>
<dbReference type="Proteomes" id="UP001057868">
    <property type="component" value="Unassembled WGS sequence"/>
</dbReference>
<sequence>MLWIIISFVIIILIEIPELLKKRQLKELMTFLIFTSIAFILSIFYVLRIPIFNPVDFLQYIIKDLLHLNYI</sequence>
<keyword evidence="1" id="KW-0812">Transmembrane</keyword>
<organism evidence="2 3">
    <name type="scientific">Clostridium folliculivorans</name>
    <dbReference type="NCBI Taxonomy" id="2886038"/>
    <lineage>
        <taxon>Bacteria</taxon>
        <taxon>Bacillati</taxon>
        <taxon>Bacillota</taxon>
        <taxon>Clostridia</taxon>
        <taxon>Eubacteriales</taxon>
        <taxon>Clostridiaceae</taxon>
        <taxon>Clostridium</taxon>
    </lineage>
</organism>
<feature type="transmembrane region" description="Helical" evidence="1">
    <location>
        <begin position="28"/>
        <end position="47"/>
    </location>
</feature>
<name>A0A9W5XYA6_9CLOT</name>
<gene>
    <name evidence="2" type="ORF">CFOLD11_00820</name>
</gene>
<protein>
    <submittedName>
        <fullName evidence="2">Uncharacterized protein</fullName>
    </submittedName>
</protein>
<reference evidence="2" key="1">
    <citation type="journal article" date="2023" name="Int. J. Syst. Evol. Microbiol.">
        <title>&lt;i&gt;Clostridium folliculivorans&lt;/i&gt; sp. nov., isolated from soil samples of an organic paddy in Japan.</title>
        <authorList>
            <person name="Tazawa J."/>
            <person name="Kobayashi H."/>
            <person name="Tanizawa Y."/>
            <person name="Uchino A."/>
            <person name="Tanaka F."/>
            <person name="Urashima Y."/>
            <person name="Miura S."/>
            <person name="Sakamoto M."/>
            <person name="Ohkuma M."/>
            <person name="Tohno M."/>
        </authorList>
    </citation>
    <scope>NUCLEOTIDE SEQUENCE</scope>
    <source>
        <strain evidence="2">D1-1</strain>
    </source>
</reference>
<evidence type="ECO:0000256" key="1">
    <source>
        <dbReference type="SAM" id="Phobius"/>
    </source>
</evidence>
<evidence type="ECO:0000313" key="2">
    <source>
        <dbReference type="EMBL" id="GKU23256.1"/>
    </source>
</evidence>
<accession>A0A9W5XYA6</accession>
<dbReference type="RefSeq" id="WP_261850359.1">
    <property type="nucleotide sequence ID" value="NZ_BQXY01000001.1"/>
</dbReference>
<keyword evidence="1" id="KW-1133">Transmembrane helix</keyword>
<evidence type="ECO:0000313" key="3">
    <source>
        <dbReference type="Proteomes" id="UP001057868"/>
    </source>
</evidence>
<keyword evidence="1" id="KW-0472">Membrane</keyword>
<proteinExistence type="predicted"/>
<comment type="caution">
    <text evidence="2">The sequence shown here is derived from an EMBL/GenBank/DDBJ whole genome shotgun (WGS) entry which is preliminary data.</text>
</comment>
<keyword evidence="3" id="KW-1185">Reference proteome</keyword>
<dbReference type="AlphaFoldDB" id="A0A9W5XYA6"/>